<sequence length="88" mass="9476">MGKGKKIAKGTIEKKETSRKKNNKKTAGSSKKTTKPSSSKGEGSRTCRASPSLEGKKCEPPPKAQPEVSSSESFSTDSDYAEFLLTYD</sequence>
<keyword evidence="3" id="KW-1185">Reference proteome</keyword>
<dbReference type="AlphaFoldDB" id="A0A392Q9U5"/>
<dbReference type="Proteomes" id="UP000265520">
    <property type="component" value="Unassembled WGS sequence"/>
</dbReference>
<feature type="non-terminal residue" evidence="2">
    <location>
        <position position="88"/>
    </location>
</feature>
<dbReference type="EMBL" id="LXQA010122291">
    <property type="protein sequence ID" value="MCI20908.1"/>
    <property type="molecule type" value="Genomic_DNA"/>
</dbReference>
<protein>
    <submittedName>
        <fullName evidence="2">Uncharacterized protein</fullName>
    </submittedName>
</protein>
<evidence type="ECO:0000313" key="2">
    <source>
        <dbReference type="EMBL" id="MCI20908.1"/>
    </source>
</evidence>
<feature type="compositionally biased region" description="Low complexity" evidence="1">
    <location>
        <begin position="25"/>
        <end position="41"/>
    </location>
</feature>
<evidence type="ECO:0000313" key="3">
    <source>
        <dbReference type="Proteomes" id="UP000265520"/>
    </source>
</evidence>
<accession>A0A392Q9U5</accession>
<feature type="region of interest" description="Disordered" evidence="1">
    <location>
        <begin position="1"/>
        <end position="77"/>
    </location>
</feature>
<name>A0A392Q9U5_9FABA</name>
<evidence type="ECO:0000256" key="1">
    <source>
        <dbReference type="SAM" id="MobiDB-lite"/>
    </source>
</evidence>
<proteinExistence type="predicted"/>
<organism evidence="2 3">
    <name type="scientific">Trifolium medium</name>
    <dbReference type="NCBI Taxonomy" id="97028"/>
    <lineage>
        <taxon>Eukaryota</taxon>
        <taxon>Viridiplantae</taxon>
        <taxon>Streptophyta</taxon>
        <taxon>Embryophyta</taxon>
        <taxon>Tracheophyta</taxon>
        <taxon>Spermatophyta</taxon>
        <taxon>Magnoliopsida</taxon>
        <taxon>eudicotyledons</taxon>
        <taxon>Gunneridae</taxon>
        <taxon>Pentapetalae</taxon>
        <taxon>rosids</taxon>
        <taxon>fabids</taxon>
        <taxon>Fabales</taxon>
        <taxon>Fabaceae</taxon>
        <taxon>Papilionoideae</taxon>
        <taxon>50 kb inversion clade</taxon>
        <taxon>NPAAA clade</taxon>
        <taxon>Hologalegina</taxon>
        <taxon>IRL clade</taxon>
        <taxon>Trifolieae</taxon>
        <taxon>Trifolium</taxon>
    </lineage>
</organism>
<reference evidence="2 3" key="1">
    <citation type="journal article" date="2018" name="Front. Plant Sci.">
        <title>Red Clover (Trifolium pratense) and Zigzag Clover (T. medium) - A Picture of Genomic Similarities and Differences.</title>
        <authorList>
            <person name="Dluhosova J."/>
            <person name="Istvanek J."/>
            <person name="Nedelnik J."/>
            <person name="Repkova J."/>
        </authorList>
    </citation>
    <scope>NUCLEOTIDE SEQUENCE [LARGE SCALE GENOMIC DNA]</scope>
    <source>
        <strain evidence="3">cv. 10/8</strain>
        <tissue evidence="2">Leaf</tissue>
    </source>
</reference>
<comment type="caution">
    <text evidence="2">The sequence shown here is derived from an EMBL/GenBank/DDBJ whole genome shotgun (WGS) entry which is preliminary data.</text>
</comment>